<dbReference type="Proteomes" id="UP000240739">
    <property type="component" value="Unassembled WGS sequence"/>
</dbReference>
<keyword evidence="1" id="KW-1133">Transmembrane helix</keyword>
<dbReference type="OrthoDB" id="9847887at2"/>
<keyword evidence="1" id="KW-0472">Membrane</keyword>
<evidence type="ECO:0000313" key="3">
    <source>
        <dbReference type="Proteomes" id="UP000240739"/>
    </source>
</evidence>
<organism evidence="2 3">
    <name type="scientific">Paraconexibacter algicola</name>
    <dbReference type="NCBI Taxonomy" id="2133960"/>
    <lineage>
        <taxon>Bacteria</taxon>
        <taxon>Bacillati</taxon>
        <taxon>Actinomycetota</taxon>
        <taxon>Thermoleophilia</taxon>
        <taxon>Solirubrobacterales</taxon>
        <taxon>Paraconexibacteraceae</taxon>
        <taxon>Paraconexibacter</taxon>
    </lineage>
</organism>
<protein>
    <submittedName>
        <fullName evidence="2">Uncharacterized protein</fullName>
    </submittedName>
</protein>
<gene>
    <name evidence="2" type="ORF">C7Y72_13945</name>
</gene>
<dbReference type="EMBL" id="PYYB01000002">
    <property type="protein sequence ID" value="PTL56096.1"/>
    <property type="molecule type" value="Genomic_DNA"/>
</dbReference>
<dbReference type="AlphaFoldDB" id="A0A2T4UE82"/>
<comment type="caution">
    <text evidence="2">The sequence shown here is derived from an EMBL/GenBank/DDBJ whole genome shotgun (WGS) entry which is preliminary data.</text>
</comment>
<reference evidence="2 3" key="1">
    <citation type="submission" date="2018-03" db="EMBL/GenBank/DDBJ databases">
        <title>Aquarubrobacter algicola gen. nov., sp. nov., a novel actinobacterium isolated from shallow eutrophic lake during the end of cyanobacterial harmful algal blooms.</title>
        <authorList>
            <person name="Chun S.J."/>
        </authorList>
    </citation>
    <scope>NUCLEOTIDE SEQUENCE [LARGE SCALE GENOMIC DNA]</scope>
    <source>
        <strain evidence="2 3">Seoho-28</strain>
    </source>
</reference>
<evidence type="ECO:0000256" key="1">
    <source>
        <dbReference type="SAM" id="Phobius"/>
    </source>
</evidence>
<keyword evidence="1" id="KW-0812">Transmembrane</keyword>
<evidence type="ECO:0000313" key="2">
    <source>
        <dbReference type="EMBL" id="PTL56096.1"/>
    </source>
</evidence>
<sequence>MKQEFPVPAALPHRLRDESGMALVPVISLLAVMVMLGLALLALTDTQTREARAQRGADAAQALAEGVVAATAGALASNSTAADWPTSGSCQNVTGTLAQSTTASAATLEGRITTAIRDRFASSSADYDGAAFGTTWRVSVCPVAGTLVGGRIDQDGERRWDESFLTRTVPALSGRRPAQVALWVRAQARVARTGTGTLARARAVATKIRQGTAPFSVPLGYAVGTGSFSTEATTSVNNVASGQLLGSVLGTKPLIAPTSSKIGIRCGLLNTLNNPSSVCLSGTLSGVQGATNALGLSTLNGLLGIDRSLTLGTWAMAPADAQQGYRDAATLTKDTVAGGGSIATKSASGAPECFTEATDQNSIVSLGQVGDGNQYCTLSTARTFKILVVGRGGVRITGPVTGVVYALNLQECGSDGVCSQSERTSAAVREVVRIEGNTGKVTGSVWADGAGGAVGIYPSLTSQSTAAPALLGGACSIPVLGPVLNVLGGTLAGVGQLLGQTLGLVAGVQEQVRYPGGASSLTGCQALTNQLGTLTDSQLLNLFATGGDVAVPVSERRTRTCKTWLVVCLEWNAWSSWTTKETQTVSLPALTSDVVGALTSALTSYTAIQYDENVVKAASVGFTVGGGPVSGTYRNVAPN</sequence>
<name>A0A2T4UE82_9ACTN</name>
<dbReference type="RefSeq" id="WP_107569815.1">
    <property type="nucleotide sequence ID" value="NZ_PYYB01000002.1"/>
</dbReference>
<proteinExistence type="predicted"/>
<keyword evidence="3" id="KW-1185">Reference proteome</keyword>
<feature type="transmembrane region" description="Helical" evidence="1">
    <location>
        <begin position="21"/>
        <end position="43"/>
    </location>
</feature>
<accession>A0A2T4UE82</accession>